<gene>
    <name evidence="2" type="ORF">OWR29_26340</name>
</gene>
<dbReference type="InterPro" id="IPR036280">
    <property type="entry name" value="Multihaem_cyt_sf"/>
</dbReference>
<reference evidence="2" key="1">
    <citation type="submission" date="2022-11" db="EMBL/GenBank/DDBJ databases">
        <authorList>
            <person name="Somphong A."/>
            <person name="Phongsopitanun W."/>
        </authorList>
    </citation>
    <scope>NUCLEOTIDE SEQUENCE</scope>
    <source>
        <strain evidence="2">Pm04-4</strain>
    </source>
</reference>
<evidence type="ECO:0000256" key="1">
    <source>
        <dbReference type="SAM" id="MobiDB-lite"/>
    </source>
</evidence>
<evidence type="ECO:0000313" key="3">
    <source>
        <dbReference type="Proteomes" id="UP001151002"/>
    </source>
</evidence>
<comment type="caution">
    <text evidence="2">The sequence shown here is derived from an EMBL/GenBank/DDBJ whole genome shotgun (WGS) entry which is preliminary data.</text>
</comment>
<dbReference type="RefSeq" id="WP_267565914.1">
    <property type="nucleotide sequence ID" value="NZ_JAPNTZ010000009.1"/>
</dbReference>
<dbReference type="Proteomes" id="UP001151002">
    <property type="component" value="Unassembled WGS sequence"/>
</dbReference>
<feature type="region of interest" description="Disordered" evidence="1">
    <location>
        <begin position="344"/>
        <end position="364"/>
    </location>
</feature>
<dbReference type="EMBL" id="JAPNTZ010000009">
    <property type="protein sequence ID" value="MCY1141532.1"/>
    <property type="molecule type" value="Genomic_DNA"/>
</dbReference>
<sequence>MYLGEEACSGAAAVGGYQQSDPAPVGPTPVRLPCNSVSSTKYYCMPETRSLVDNWQIFGNAWCGTCRKYDRTVFGDACDRCHPDTLRTRGVAHQCGECLRDTRLLEDGTRCPRCHPFADYGIDRYALKPWCGRCDPGSRYESIGGRPERCRRCHRLGNKPLQWPAGDIPSGFTEQFLACDWLCFISPTLRRVGPDRLRAQLRKWFEADYTPKDVEYALDHSPSGGWHESSTLTPRDEPRVIENWVSRRLRAWLDDDEVPLPPLSAQIHAKRETALRQQETLRAEFDRRQSAAADALESPYAAQARTAARIAATLGKRAHADATRRELQHRQNTLNHENAQRDAAAAMLNTFNREPPTTDRSHSG</sequence>
<name>A0ABT4B4V1_9ACTN</name>
<accession>A0ABT4B4V1</accession>
<organism evidence="2 3">
    <name type="scientific">Paractinoplanes pyxinae</name>
    <dbReference type="NCBI Taxonomy" id="2997416"/>
    <lineage>
        <taxon>Bacteria</taxon>
        <taxon>Bacillati</taxon>
        <taxon>Actinomycetota</taxon>
        <taxon>Actinomycetes</taxon>
        <taxon>Micromonosporales</taxon>
        <taxon>Micromonosporaceae</taxon>
        <taxon>Paractinoplanes</taxon>
    </lineage>
</organism>
<proteinExistence type="predicted"/>
<evidence type="ECO:0000313" key="2">
    <source>
        <dbReference type="EMBL" id="MCY1141532.1"/>
    </source>
</evidence>
<keyword evidence="3" id="KW-1185">Reference proteome</keyword>
<protein>
    <submittedName>
        <fullName evidence="2">Uncharacterized protein</fullName>
    </submittedName>
</protein>
<dbReference type="SUPFAM" id="SSF48695">
    <property type="entry name" value="Multiheme cytochromes"/>
    <property type="match status" value="1"/>
</dbReference>